<feature type="compositionally biased region" description="Polar residues" evidence="1">
    <location>
        <begin position="11"/>
        <end position="21"/>
    </location>
</feature>
<protein>
    <submittedName>
        <fullName evidence="2 3">Uncharacterized protein</fullName>
    </submittedName>
</protein>
<reference evidence="2 3" key="1">
    <citation type="journal article" date="2010" name="Nature">
        <title>Genome sequencing and analysis of the model grass Brachypodium distachyon.</title>
        <authorList>
            <consortium name="International Brachypodium Initiative"/>
        </authorList>
    </citation>
    <scope>NUCLEOTIDE SEQUENCE [LARGE SCALE GENOMIC DNA]</scope>
    <source>
        <strain evidence="2 3">Bd21</strain>
    </source>
</reference>
<proteinExistence type="predicted"/>
<keyword evidence="4" id="KW-1185">Reference proteome</keyword>
<reference evidence="3" key="3">
    <citation type="submission" date="2018-08" db="UniProtKB">
        <authorList>
            <consortium name="EnsemblPlants"/>
        </authorList>
    </citation>
    <scope>IDENTIFICATION</scope>
    <source>
        <strain evidence="3">cv. Bd21</strain>
    </source>
</reference>
<evidence type="ECO:0000256" key="1">
    <source>
        <dbReference type="SAM" id="MobiDB-lite"/>
    </source>
</evidence>
<dbReference type="EnsemblPlants" id="KQK05164">
    <property type="protein sequence ID" value="KQK05164"/>
    <property type="gene ID" value="BRADI_2g18449v3"/>
</dbReference>
<feature type="compositionally biased region" description="Basic residues" evidence="1">
    <location>
        <begin position="62"/>
        <end position="74"/>
    </location>
</feature>
<accession>A0A0Q3IXH9</accession>
<gene>
    <name evidence="2" type="ORF">BRADI_2g18449v3</name>
</gene>
<dbReference type="EMBL" id="CM000881">
    <property type="protein sequence ID" value="KQK05164.1"/>
    <property type="molecule type" value="Genomic_DNA"/>
</dbReference>
<sequence>MSLLIKPLYPLSQTVNSGAQKNTEELRNQLKLRQSPKLRMAAGRELRRQSTAGGTRQPRRQDPRRRRRRIKKKPAAIFSSSTFTHDTAPATTTPSTRPLAC</sequence>
<evidence type="ECO:0000313" key="2">
    <source>
        <dbReference type="EMBL" id="KQK05164.1"/>
    </source>
</evidence>
<reference evidence="2" key="2">
    <citation type="submission" date="2017-06" db="EMBL/GenBank/DDBJ databases">
        <title>WGS assembly of Brachypodium distachyon.</title>
        <authorList>
            <consortium name="The International Brachypodium Initiative"/>
            <person name="Lucas S."/>
            <person name="Harmon-Smith M."/>
            <person name="Lail K."/>
            <person name="Tice H."/>
            <person name="Grimwood J."/>
            <person name="Bruce D."/>
            <person name="Barry K."/>
            <person name="Shu S."/>
            <person name="Lindquist E."/>
            <person name="Wang M."/>
            <person name="Pitluck S."/>
            <person name="Vogel J.P."/>
            <person name="Garvin D.F."/>
            <person name="Mockler T.C."/>
            <person name="Schmutz J."/>
            <person name="Rokhsar D."/>
            <person name="Bevan M.W."/>
        </authorList>
    </citation>
    <scope>NUCLEOTIDE SEQUENCE</scope>
    <source>
        <strain evidence="2">Bd21</strain>
    </source>
</reference>
<name>A0A0Q3IXH9_BRADI</name>
<feature type="region of interest" description="Disordered" evidence="1">
    <location>
        <begin position="1"/>
        <end position="101"/>
    </location>
</feature>
<dbReference type="InParanoid" id="A0A0Q3IXH9"/>
<dbReference type="Gramene" id="KQK05164">
    <property type="protein sequence ID" value="KQK05164"/>
    <property type="gene ID" value="BRADI_2g18449v3"/>
</dbReference>
<feature type="compositionally biased region" description="Low complexity" evidence="1">
    <location>
        <begin position="82"/>
        <end position="101"/>
    </location>
</feature>
<evidence type="ECO:0000313" key="4">
    <source>
        <dbReference type="Proteomes" id="UP000008810"/>
    </source>
</evidence>
<evidence type="ECO:0000313" key="3">
    <source>
        <dbReference type="EnsemblPlants" id="KQK05164"/>
    </source>
</evidence>
<dbReference type="Proteomes" id="UP000008810">
    <property type="component" value="Chromosome 2"/>
</dbReference>
<organism evidence="2">
    <name type="scientific">Brachypodium distachyon</name>
    <name type="common">Purple false brome</name>
    <name type="synonym">Trachynia distachya</name>
    <dbReference type="NCBI Taxonomy" id="15368"/>
    <lineage>
        <taxon>Eukaryota</taxon>
        <taxon>Viridiplantae</taxon>
        <taxon>Streptophyta</taxon>
        <taxon>Embryophyta</taxon>
        <taxon>Tracheophyta</taxon>
        <taxon>Spermatophyta</taxon>
        <taxon>Magnoliopsida</taxon>
        <taxon>Liliopsida</taxon>
        <taxon>Poales</taxon>
        <taxon>Poaceae</taxon>
        <taxon>BOP clade</taxon>
        <taxon>Pooideae</taxon>
        <taxon>Stipodae</taxon>
        <taxon>Brachypodieae</taxon>
        <taxon>Brachypodium</taxon>
    </lineage>
</organism>
<dbReference type="AlphaFoldDB" id="A0A0Q3IXH9"/>